<dbReference type="InterPro" id="IPR035979">
    <property type="entry name" value="RBD_domain_sf"/>
</dbReference>
<keyword evidence="6" id="KW-1185">Reference proteome</keyword>
<dbReference type="PANTHER" id="PTHR23236">
    <property type="entry name" value="EUKARYOTIC TRANSLATION INITIATION FACTOR 4B/4H"/>
    <property type="match status" value="1"/>
</dbReference>
<reference evidence="5" key="1">
    <citation type="submission" date="2020-12" db="EMBL/GenBank/DDBJ databases">
        <title>Metabolic potential, ecology and presence of endohyphal bacteria is reflected in genomic diversity of Mucoromycotina.</title>
        <authorList>
            <person name="Muszewska A."/>
            <person name="Okrasinska A."/>
            <person name="Steczkiewicz K."/>
            <person name="Drgas O."/>
            <person name="Orlowska M."/>
            <person name="Perlinska-Lenart U."/>
            <person name="Aleksandrzak-Piekarczyk T."/>
            <person name="Szatraj K."/>
            <person name="Zielenkiewicz U."/>
            <person name="Pilsyk S."/>
            <person name="Malc E."/>
            <person name="Mieczkowski P."/>
            <person name="Kruszewska J.S."/>
            <person name="Biernat P."/>
            <person name="Pawlowska J."/>
        </authorList>
    </citation>
    <scope>NUCLEOTIDE SEQUENCE</scope>
    <source>
        <strain evidence="5">WA0000067209</strain>
    </source>
</reference>
<feature type="domain" description="RRM" evidence="4">
    <location>
        <begin position="119"/>
        <end position="197"/>
    </location>
</feature>
<feature type="compositionally biased region" description="Acidic residues" evidence="3">
    <location>
        <begin position="71"/>
        <end position="83"/>
    </location>
</feature>
<comment type="caution">
    <text evidence="5">The sequence shown here is derived from an EMBL/GenBank/DDBJ whole genome shotgun (WGS) entry which is preliminary data.</text>
</comment>
<feature type="compositionally biased region" description="Basic and acidic residues" evidence="3">
    <location>
        <begin position="36"/>
        <end position="53"/>
    </location>
</feature>
<feature type="domain" description="RRM" evidence="4">
    <location>
        <begin position="235"/>
        <end position="313"/>
    </location>
</feature>
<dbReference type="GO" id="GO:0005730">
    <property type="term" value="C:nucleolus"/>
    <property type="evidence" value="ECO:0007669"/>
    <property type="project" value="TreeGrafter"/>
</dbReference>
<dbReference type="Proteomes" id="UP000654370">
    <property type="component" value="Unassembled WGS sequence"/>
</dbReference>
<dbReference type="AlphaFoldDB" id="A0A8H7U935"/>
<keyword evidence="1 2" id="KW-0694">RNA-binding</keyword>
<dbReference type="GO" id="GO:0003723">
    <property type="term" value="F:RNA binding"/>
    <property type="evidence" value="ECO:0007669"/>
    <property type="project" value="UniProtKB-UniRule"/>
</dbReference>
<feature type="region of interest" description="Disordered" evidence="3">
    <location>
        <begin position="319"/>
        <end position="415"/>
    </location>
</feature>
<sequence length="415" mass="46296">MSQEDDSFDVLEVFGNVPTAEDQSAKDEKKKRRAEKAKLKAQEKLEKNRENREKKKLKKDKMKKRKRGEEVSDDSDQEMDEADEKEHKDGEDQASDAASGQDKPAKKAKTEKAKGKVTPGIWIGNLSYSTSEADLKAYFSSCGEITRIKCPPGRTARQKNQGFAFIDFANQEAVTAALAKSESDLNGRAILIKDSKNYEKTGRPKREAVDEDGTVVAGGKAGDKMIKKQKNPPSPSVFVGNLSFSATREAIKEQFEPCGRIRKVRLATFEDSGKCKGFAYIDFFDVESATKALRAPDKHTMDGRKLRLEYAGETATKKATPWLLRQERKEAEAEAEAASNGSTDQPAREEKSNEISVDDKEKNERLARKQERIEKRKNAPAKEGRSNATSGEVLANVQRQKMTAQPFKGTKITFD</sequence>
<evidence type="ECO:0000256" key="1">
    <source>
        <dbReference type="ARBA" id="ARBA00022884"/>
    </source>
</evidence>
<dbReference type="InterPro" id="IPR012677">
    <property type="entry name" value="Nucleotide-bd_a/b_plait_sf"/>
</dbReference>
<evidence type="ECO:0000256" key="2">
    <source>
        <dbReference type="PROSITE-ProRule" id="PRU00176"/>
    </source>
</evidence>
<feature type="region of interest" description="Disordered" evidence="3">
    <location>
        <begin position="1"/>
        <end position="116"/>
    </location>
</feature>
<feature type="compositionally biased region" description="Basic and acidic residues" evidence="3">
    <location>
        <begin position="103"/>
        <end position="114"/>
    </location>
</feature>
<evidence type="ECO:0000259" key="4">
    <source>
        <dbReference type="PROSITE" id="PS50102"/>
    </source>
</evidence>
<evidence type="ECO:0000313" key="5">
    <source>
        <dbReference type="EMBL" id="KAG2171278.1"/>
    </source>
</evidence>
<dbReference type="SMART" id="SM00360">
    <property type="entry name" value="RRM"/>
    <property type="match status" value="2"/>
</dbReference>
<dbReference type="EMBL" id="JAEPQZ010000022">
    <property type="protein sequence ID" value="KAG2171278.1"/>
    <property type="molecule type" value="Genomic_DNA"/>
</dbReference>
<feature type="compositionally biased region" description="Basic residues" evidence="3">
    <location>
        <begin position="54"/>
        <end position="66"/>
    </location>
</feature>
<gene>
    <name evidence="5" type="ORF">INT43_002900</name>
</gene>
<dbReference type="SUPFAM" id="SSF54928">
    <property type="entry name" value="RNA-binding domain, RBD"/>
    <property type="match status" value="2"/>
</dbReference>
<dbReference type="Gene3D" id="3.30.70.330">
    <property type="match status" value="2"/>
</dbReference>
<dbReference type="Pfam" id="PF00076">
    <property type="entry name" value="RRM_1"/>
    <property type="match status" value="2"/>
</dbReference>
<dbReference type="PANTHER" id="PTHR23236:SF95">
    <property type="entry name" value="NUCLEOLAR PROTEIN 13"/>
    <property type="match status" value="1"/>
</dbReference>
<evidence type="ECO:0000256" key="3">
    <source>
        <dbReference type="SAM" id="MobiDB-lite"/>
    </source>
</evidence>
<dbReference type="OrthoDB" id="439808at2759"/>
<name>A0A8H7U935_MORIS</name>
<evidence type="ECO:0000313" key="6">
    <source>
        <dbReference type="Proteomes" id="UP000654370"/>
    </source>
</evidence>
<proteinExistence type="predicted"/>
<dbReference type="InterPro" id="IPR000504">
    <property type="entry name" value="RRM_dom"/>
</dbReference>
<accession>A0A8H7U935</accession>
<organism evidence="5 6">
    <name type="scientific">Mortierella isabellina</name>
    <name type="common">Filamentous fungus</name>
    <name type="synonym">Umbelopsis isabellina</name>
    <dbReference type="NCBI Taxonomy" id="91625"/>
    <lineage>
        <taxon>Eukaryota</taxon>
        <taxon>Fungi</taxon>
        <taxon>Fungi incertae sedis</taxon>
        <taxon>Mucoromycota</taxon>
        <taxon>Mucoromycotina</taxon>
        <taxon>Umbelopsidomycetes</taxon>
        <taxon>Umbelopsidales</taxon>
        <taxon>Umbelopsidaceae</taxon>
        <taxon>Umbelopsis</taxon>
    </lineage>
</organism>
<dbReference type="PROSITE" id="PS50102">
    <property type="entry name" value="RRM"/>
    <property type="match status" value="2"/>
</dbReference>
<protein>
    <recommendedName>
        <fullName evidence="4">RRM domain-containing protein</fullName>
    </recommendedName>
</protein>
<feature type="compositionally biased region" description="Basic and acidic residues" evidence="3">
    <location>
        <begin position="346"/>
        <end position="385"/>
    </location>
</feature>